<evidence type="ECO:0000256" key="3">
    <source>
        <dbReference type="ARBA" id="ARBA00022448"/>
    </source>
</evidence>
<dbReference type="PIRSF" id="PIRSF016379">
    <property type="entry name" value="ENT"/>
    <property type="match status" value="1"/>
</dbReference>
<reference evidence="8" key="1">
    <citation type="journal article" date="2020" name="Stud. Mycol.">
        <title>101 Dothideomycetes genomes: a test case for predicting lifestyles and emergence of pathogens.</title>
        <authorList>
            <person name="Haridas S."/>
            <person name="Albert R."/>
            <person name="Binder M."/>
            <person name="Bloem J."/>
            <person name="Labutti K."/>
            <person name="Salamov A."/>
            <person name="Andreopoulos B."/>
            <person name="Baker S."/>
            <person name="Barry K."/>
            <person name="Bills G."/>
            <person name="Bluhm B."/>
            <person name="Cannon C."/>
            <person name="Castanera R."/>
            <person name="Culley D."/>
            <person name="Daum C."/>
            <person name="Ezra D."/>
            <person name="Gonzalez J."/>
            <person name="Henrissat B."/>
            <person name="Kuo A."/>
            <person name="Liang C."/>
            <person name="Lipzen A."/>
            <person name="Lutzoni F."/>
            <person name="Magnuson J."/>
            <person name="Mondo S."/>
            <person name="Nolan M."/>
            <person name="Ohm R."/>
            <person name="Pangilinan J."/>
            <person name="Park H.-J."/>
            <person name="Ramirez L."/>
            <person name="Alfaro M."/>
            <person name="Sun H."/>
            <person name="Tritt A."/>
            <person name="Yoshinaga Y."/>
            <person name="Zwiers L.-H."/>
            <person name="Turgeon B."/>
            <person name="Goodwin S."/>
            <person name="Spatafora J."/>
            <person name="Crous P."/>
            <person name="Grigoriev I."/>
        </authorList>
    </citation>
    <scope>NUCLEOTIDE SEQUENCE</scope>
    <source>
        <strain evidence="8">CBS 122681</strain>
    </source>
</reference>
<dbReference type="GO" id="GO:0000329">
    <property type="term" value="C:fungal-type vacuole membrane"/>
    <property type="evidence" value="ECO:0007669"/>
    <property type="project" value="TreeGrafter"/>
</dbReference>
<evidence type="ECO:0000313" key="9">
    <source>
        <dbReference type="Proteomes" id="UP000799324"/>
    </source>
</evidence>
<comment type="similarity">
    <text evidence="2">Belongs to the SLC29A/ENT transporter (TC 2.A.57) family.</text>
</comment>
<feature type="transmembrane region" description="Helical" evidence="7">
    <location>
        <begin position="83"/>
        <end position="100"/>
    </location>
</feature>
<organism evidence="8 9">
    <name type="scientific">Lophiostoma macrostomum CBS 122681</name>
    <dbReference type="NCBI Taxonomy" id="1314788"/>
    <lineage>
        <taxon>Eukaryota</taxon>
        <taxon>Fungi</taxon>
        <taxon>Dikarya</taxon>
        <taxon>Ascomycota</taxon>
        <taxon>Pezizomycotina</taxon>
        <taxon>Dothideomycetes</taxon>
        <taxon>Pleosporomycetidae</taxon>
        <taxon>Pleosporales</taxon>
        <taxon>Lophiostomataceae</taxon>
        <taxon>Lophiostoma</taxon>
    </lineage>
</organism>
<dbReference type="OrthoDB" id="46396at2759"/>
<evidence type="ECO:0000256" key="1">
    <source>
        <dbReference type="ARBA" id="ARBA00004141"/>
    </source>
</evidence>
<evidence type="ECO:0000313" key="8">
    <source>
        <dbReference type="EMBL" id="KAF2653129.1"/>
    </source>
</evidence>
<dbReference type="GO" id="GO:0034257">
    <property type="term" value="F:nicotinamide riboside transmembrane transporter activity"/>
    <property type="evidence" value="ECO:0007669"/>
    <property type="project" value="TreeGrafter"/>
</dbReference>
<evidence type="ECO:0008006" key="10">
    <source>
        <dbReference type="Google" id="ProtNLM"/>
    </source>
</evidence>
<feature type="transmembrane region" description="Helical" evidence="7">
    <location>
        <begin position="386"/>
        <end position="404"/>
    </location>
</feature>
<dbReference type="Proteomes" id="UP000799324">
    <property type="component" value="Unassembled WGS sequence"/>
</dbReference>
<evidence type="ECO:0000256" key="4">
    <source>
        <dbReference type="ARBA" id="ARBA00022692"/>
    </source>
</evidence>
<feature type="transmembrane region" description="Helical" evidence="7">
    <location>
        <begin position="112"/>
        <end position="134"/>
    </location>
</feature>
<feature type="transmembrane region" description="Helical" evidence="7">
    <location>
        <begin position="42"/>
        <end position="63"/>
    </location>
</feature>
<name>A0A6A6SZD7_9PLEO</name>
<dbReference type="InterPro" id="IPR002259">
    <property type="entry name" value="Eqnu_transpt"/>
</dbReference>
<sequence>MERIKSFFQRQTAYEPLEGGSEALDGEQSVYSEHDRFSWTDYSIFVLLGIAMLWAWNMFLAAAPYFQHRFKSNDALLQNFQPAILSVSTVGSMGSIIVLTKLQARANYPKRIMASLAINIVVFTLLAMSTRLFLGISTSAYFAFLMVNVFCSSLATALCQNGLFAYVAGFGHESYTQGIMAGQGIAGVLPCIAQIVSVLSVKENNPTTDGPQESNTSAFAYFLTATAISSTTLAAFLYMLSRESAKAQLKHTLGPDGMEASFSSHSSNGRRSIPLTRMARKLFWIAGAIFLAFVITMVYPVFTSQILSIRDPTSAGRLFQPTTFIPLAFLFWNTGDLIGRVLPAVPALSLTGRPRVLFILSVARVVFIPLYLLCNLHGKGAKVNSDVFYLVVVQLLFGISNGYVGSSCMMGFVEWVDPEEREAAGGFMSLCLVTGLTVGSFLSFLAAGPG</sequence>
<proteinExistence type="inferred from homology"/>
<keyword evidence="3" id="KW-0813">Transport</keyword>
<evidence type="ECO:0000256" key="6">
    <source>
        <dbReference type="ARBA" id="ARBA00023136"/>
    </source>
</evidence>
<keyword evidence="4 7" id="KW-0812">Transmembrane</keyword>
<feature type="transmembrane region" description="Helical" evidence="7">
    <location>
        <begin position="356"/>
        <end position="374"/>
    </location>
</feature>
<evidence type="ECO:0000256" key="7">
    <source>
        <dbReference type="SAM" id="Phobius"/>
    </source>
</evidence>
<feature type="transmembrane region" description="Helical" evidence="7">
    <location>
        <begin position="282"/>
        <end position="302"/>
    </location>
</feature>
<dbReference type="PRINTS" id="PR01130">
    <property type="entry name" value="DERENTRNSPRT"/>
</dbReference>
<protein>
    <recommendedName>
        <fullName evidence="10">Nucleoside transporter family</fullName>
    </recommendedName>
</protein>
<dbReference type="SUPFAM" id="SSF103473">
    <property type="entry name" value="MFS general substrate transporter"/>
    <property type="match status" value="1"/>
</dbReference>
<dbReference type="Pfam" id="PF01733">
    <property type="entry name" value="Nucleoside_tran"/>
    <property type="match status" value="1"/>
</dbReference>
<feature type="transmembrane region" description="Helical" evidence="7">
    <location>
        <begin position="179"/>
        <end position="199"/>
    </location>
</feature>
<dbReference type="PANTHER" id="PTHR10332">
    <property type="entry name" value="EQUILIBRATIVE NUCLEOSIDE TRANSPORTER"/>
    <property type="match status" value="1"/>
</dbReference>
<dbReference type="GO" id="GO:0015205">
    <property type="term" value="F:nucleobase transmembrane transporter activity"/>
    <property type="evidence" value="ECO:0007669"/>
    <property type="project" value="TreeGrafter"/>
</dbReference>
<keyword evidence="5 7" id="KW-1133">Transmembrane helix</keyword>
<comment type="subcellular location">
    <subcellularLocation>
        <location evidence="1">Membrane</location>
        <topology evidence="1">Multi-pass membrane protein</topology>
    </subcellularLocation>
</comment>
<accession>A0A6A6SZD7</accession>
<feature type="transmembrane region" description="Helical" evidence="7">
    <location>
        <begin position="140"/>
        <end position="167"/>
    </location>
</feature>
<keyword evidence="6 7" id="KW-0472">Membrane</keyword>
<evidence type="ECO:0000256" key="5">
    <source>
        <dbReference type="ARBA" id="ARBA00022989"/>
    </source>
</evidence>
<dbReference type="PANTHER" id="PTHR10332:SF88">
    <property type="entry name" value="EQUILIBRATIVE NUCLEOSIDE TRANSPORTER 1, ISOFORM A"/>
    <property type="match status" value="1"/>
</dbReference>
<dbReference type="EMBL" id="MU004387">
    <property type="protein sequence ID" value="KAF2653129.1"/>
    <property type="molecule type" value="Genomic_DNA"/>
</dbReference>
<dbReference type="InterPro" id="IPR036259">
    <property type="entry name" value="MFS_trans_sf"/>
</dbReference>
<dbReference type="GO" id="GO:0005886">
    <property type="term" value="C:plasma membrane"/>
    <property type="evidence" value="ECO:0007669"/>
    <property type="project" value="TreeGrafter"/>
</dbReference>
<feature type="transmembrane region" description="Helical" evidence="7">
    <location>
        <begin position="424"/>
        <end position="447"/>
    </location>
</feature>
<gene>
    <name evidence="8" type="ORF">K491DRAFT_603482</name>
</gene>
<evidence type="ECO:0000256" key="2">
    <source>
        <dbReference type="ARBA" id="ARBA00007965"/>
    </source>
</evidence>
<keyword evidence="9" id="KW-1185">Reference proteome</keyword>
<dbReference type="AlphaFoldDB" id="A0A6A6SZD7"/>
<feature type="transmembrane region" description="Helical" evidence="7">
    <location>
        <begin position="219"/>
        <end position="240"/>
    </location>
</feature>